<dbReference type="Gene3D" id="1.10.630.10">
    <property type="entry name" value="Cytochrome P450"/>
    <property type="match status" value="1"/>
</dbReference>
<dbReference type="SUPFAM" id="SSF48264">
    <property type="entry name" value="Cytochrome P450"/>
    <property type="match status" value="1"/>
</dbReference>
<dbReference type="GO" id="GO:0020037">
    <property type="term" value="F:heme binding"/>
    <property type="evidence" value="ECO:0007669"/>
    <property type="project" value="InterPro"/>
</dbReference>
<reference evidence="13 14" key="1">
    <citation type="journal article" date="2020" name="Mol. Biol. Evol.">
        <title>Distinct Expression and Methylation Patterns for Genes with Different Fates following a Single Whole-Genome Duplication in Flowering Plants.</title>
        <authorList>
            <person name="Shi T."/>
            <person name="Rahmani R.S."/>
            <person name="Gugger P.F."/>
            <person name="Wang M."/>
            <person name="Li H."/>
            <person name="Zhang Y."/>
            <person name="Li Z."/>
            <person name="Wang Q."/>
            <person name="Van de Peer Y."/>
            <person name="Marchal K."/>
            <person name="Chen J."/>
        </authorList>
    </citation>
    <scope>NUCLEOTIDE SEQUENCE [LARGE SCALE GENOMIC DNA]</scope>
    <source>
        <tissue evidence="13">Leaf</tissue>
    </source>
</reference>
<keyword evidence="5 10" id="KW-0479">Metal-binding</keyword>
<dbReference type="PANTHER" id="PTHR47947">
    <property type="entry name" value="CYTOCHROME P450 82C3-RELATED"/>
    <property type="match status" value="1"/>
</dbReference>
<evidence type="ECO:0000256" key="12">
    <source>
        <dbReference type="SAM" id="Phobius"/>
    </source>
</evidence>
<dbReference type="FunFam" id="1.10.630.10:FF:000026">
    <property type="entry name" value="Cytochrome P450 82C4"/>
    <property type="match status" value="1"/>
</dbReference>
<evidence type="ECO:0008006" key="15">
    <source>
        <dbReference type="Google" id="ProtNLM"/>
    </source>
</evidence>
<evidence type="ECO:0000256" key="2">
    <source>
        <dbReference type="ARBA" id="ARBA00004370"/>
    </source>
</evidence>
<dbReference type="PANTHER" id="PTHR47947:SF26">
    <property type="entry name" value="CYTOCHROME P450"/>
    <property type="match status" value="1"/>
</dbReference>
<evidence type="ECO:0000256" key="5">
    <source>
        <dbReference type="ARBA" id="ARBA00022723"/>
    </source>
</evidence>
<name>A0A822XZ77_NELNU</name>
<dbReference type="InterPro" id="IPR001128">
    <property type="entry name" value="Cyt_P450"/>
</dbReference>
<dbReference type="Proteomes" id="UP000607653">
    <property type="component" value="Unassembled WGS sequence"/>
</dbReference>
<dbReference type="InterPro" id="IPR017972">
    <property type="entry name" value="Cyt_P450_CS"/>
</dbReference>
<feature type="binding site" description="axial binding residue" evidence="10">
    <location>
        <position position="474"/>
    </location>
    <ligand>
        <name>heme</name>
        <dbReference type="ChEBI" id="CHEBI:30413"/>
    </ligand>
    <ligandPart>
        <name>Fe</name>
        <dbReference type="ChEBI" id="CHEBI:18248"/>
    </ligandPart>
</feature>
<keyword evidence="8 10" id="KW-0408">Iron</keyword>
<comment type="caution">
    <text evidence="13">The sequence shown here is derived from an EMBL/GenBank/DDBJ whole genome shotgun (WGS) entry which is preliminary data.</text>
</comment>
<keyword evidence="11" id="KW-0503">Monooxygenase</keyword>
<dbReference type="GO" id="GO:0004497">
    <property type="term" value="F:monooxygenase activity"/>
    <property type="evidence" value="ECO:0007669"/>
    <property type="project" value="UniProtKB-KW"/>
</dbReference>
<keyword evidence="14" id="KW-1185">Reference proteome</keyword>
<evidence type="ECO:0000256" key="3">
    <source>
        <dbReference type="ARBA" id="ARBA00022617"/>
    </source>
</evidence>
<dbReference type="GO" id="GO:0016020">
    <property type="term" value="C:membrane"/>
    <property type="evidence" value="ECO:0007669"/>
    <property type="project" value="UniProtKB-SubCell"/>
</dbReference>
<comment type="similarity">
    <text evidence="11">Belongs to the cytochrome P450 family.</text>
</comment>
<evidence type="ECO:0000256" key="8">
    <source>
        <dbReference type="ARBA" id="ARBA00023004"/>
    </source>
</evidence>
<evidence type="ECO:0000256" key="11">
    <source>
        <dbReference type="RuleBase" id="RU000461"/>
    </source>
</evidence>
<evidence type="ECO:0000313" key="13">
    <source>
        <dbReference type="EMBL" id="DAD24105.1"/>
    </source>
</evidence>
<sequence length="536" mass="60633">MDSLLLLVKSLIAGLLVLSFFLYSCLRWARTHKSTTDGKIKTAAPVVPGSWPIIGHKEILGGHVLPHILFGGMADKHGPAFIVRLGVHRLLVVNSWEVAKECFTINDKAFSNRPSTVAIRLLGYNRAMFGFAPYGSYWREIRKIATLQLLSNNRLEMLKHIQASEIDMSIRHLYELWVNKTTATASLDQGRPNQVLVEMKQWFGNLTLNIITRMVAGKRVAGVTDEGDDALRCQKAIRDFFHLMGLFILPDAIPFLGWLDLQGYKRAMRRTAKELDCFLEVWLQEHKHRILSSDAIDEKDFMDIMLSILEDSKLPDHNLGTIIKSTCLNLILGGNDTTAVTLTWCISLLLNNRHAMKKAQEELDIQVGRERIVEESDIENLKYLQAIIKKTFRLYPAAPLSAPQITTEDCTVAGFYVPSGTRLVTNIWKTQRNPAVWMDPSNFNPERFLTRHTNLDVWGQHFELITFGLGRRSCPGINLALRVVNLTLARLLQGFEFATPSDAPVDMTEKAGLTNHKAIPLQILLTPRFPSKFYGF</sequence>
<organism evidence="13 14">
    <name type="scientific">Nelumbo nucifera</name>
    <name type="common">Sacred lotus</name>
    <dbReference type="NCBI Taxonomy" id="4432"/>
    <lineage>
        <taxon>Eukaryota</taxon>
        <taxon>Viridiplantae</taxon>
        <taxon>Streptophyta</taxon>
        <taxon>Embryophyta</taxon>
        <taxon>Tracheophyta</taxon>
        <taxon>Spermatophyta</taxon>
        <taxon>Magnoliopsida</taxon>
        <taxon>Proteales</taxon>
        <taxon>Nelumbonaceae</taxon>
        <taxon>Nelumbo</taxon>
    </lineage>
</organism>
<comment type="cofactor">
    <cofactor evidence="1 10">
        <name>heme</name>
        <dbReference type="ChEBI" id="CHEBI:30413"/>
    </cofactor>
</comment>
<dbReference type="EMBL" id="DUZY01000001">
    <property type="protein sequence ID" value="DAD24105.1"/>
    <property type="molecule type" value="Genomic_DNA"/>
</dbReference>
<dbReference type="InterPro" id="IPR002401">
    <property type="entry name" value="Cyt_P450_E_grp-I"/>
</dbReference>
<evidence type="ECO:0000313" key="14">
    <source>
        <dbReference type="Proteomes" id="UP000607653"/>
    </source>
</evidence>
<dbReference type="PROSITE" id="PS00086">
    <property type="entry name" value="CYTOCHROME_P450"/>
    <property type="match status" value="1"/>
</dbReference>
<gene>
    <name evidence="13" type="ORF">HUJ06_025568</name>
</gene>
<evidence type="ECO:0000256" key="1">
    <source>
        <dbReference type="ARBA" id="ARBA00001971"/>
    </source>
</evidence>
<accession>A0A822XZ77</accession>
<dbReference type="InterPro" id="IPR050651">
    <property type="entry name" value="Plant_Cytochrome_P450_Monoox"/>
</dbReference>
<dbReference type="InterPro" id="IPR036396">
    <property type="entry name" value="Cyt_P450_sf"/>
</dbReference>
<proteinExistence type="inferred from homology"/>
<dbReference type="Pfam" id="PF00067">
    <property type="entry name" value="p450"/>
    <property type="match status" value="1"/>
</dbReference>
<dbReference type="GO" id="GO:0005506">
    <property type="term" value="F:iron ion binding"/>
    <property type="evidence" value="ECO:0007669"/>
    <property type="project" value="InterPro"/>
</dbReference>
<evidence type="ECO:0000256" key="9">
    <source>
        <dbReference type="ARBA" id="ARBA00023136"/>
    </source>
</evidence>
<keyword evidence="6 12" id="KW-1133">Transmembrane helix</keyword>
<evidence type="ECO:0000256" key="4">
    <source>
        <dbReference type="ARBA" id="ARBA00022692"/>
    </source>
</evidence>
<feature type="transmembrane region" description="Helical" evidence="12">
    <location>
        <begin position="240"/>
        <end position="261"/>
    </location>
</feature>
<keyword evidence="9 12" id="KW-0472">Membrane</keyword>
<dbReference type="PRINTS" id="PR00385">
    <property type="entry name" value="P450"/>
</dbReference>
<evidence type="ECO:0000256" key="7">
    <source>
        <dbReference type="ARBA" id="ARBA00023002"/>
    </source>
</evidence>
<evidence type="ECO:0000256" key="6">
    <source>
        <dbReference type="ARBA" id="ARBA00022989"/>
    </source>
</evidence>
<evidence type="ECO:0000256" key="10">
    <source>
        <dbReference type="PIRSR" id="PIRSR602401-1"/>
    </source>
</evidence>
<keyword evidence="4 12" id="KW-0812">Transmembrane</keyword>
<dbReference type="AlphaFoldDB" id="A0A822XZ77"/>
<dbReference type="CDD" id="cd20654">
    <property type="entry name" value="CYP82"/>
    <property type="match status" value="1"/>
</dbReference>
<dbReference type="PRINTS" id="PR00463">
    <property type="entry name" value="EP450I"/>
</dbReference>
<protein>
    <recommendedName>
        <fullName evidence="15">Cytochrome P450 CYP82D47-like</fullName>
    </recommendedName>
</protein>
<comment type="subcellular location">
    <subcellularLocation>
        <location evidence="2">Membrane</location>
    </subcellularLocation>
</comment>
<keyword evidence="7 11" id="KW-0560">Oxidoreductase</keyword>
<keyword evidence="3 10" id="KW-0349">Heme</keyword>
<dbReference type="GO" id="GO:0016705">
    <property type="term" value="F:oxidoreductase activity, acting on paired donors, with incorporation or reduction of molecular oxygen"/>
    <property type="evidence" value="ECO:0007669"/>
    <property type="project" value="InterPro"/>
</dbReference>